<evidence type="ECO:0000256" key="1">
    <source>
        <dbReference type="ARBA" id="ARBA00004241"/>
    </source>
</evidence>
<keyword evidence="5" id="KW-1185">Reference proteome</keyword>
<dbReference type="PROSITE" id="PS00409">
    <property type="entry name" value="PROKAR_NTER_METHYL"/>
    <property type="match status" value="1"/>
</dbReference>
<evidence type="ECO:0000256" key="2">
    <source>
        <dbReference type="ARBA" id="ARBA00023287"/>
    </source>
</evidence>
<dbReference type="InterPro" id="IPR012902">
    <property type="entry name" value="N_methyl_site"/>
</dbReference>
<keyword evidence="3" id="KW-1133">Transmembrane helix</keyword>
<evidence type="ECO:0008006" key="6">
    <source>
        <dbReference type="Google" id="ProtNLM"/>
    </source>
</evidence>
<evidence type="ECO:0000256" key="3">
    <source>
        <dbReference type="SAM" id="Phobius"/>
    </source>
</evidence>
<reference evidence="4 5" key="1">
    <citation type="submission" date="2021-03" db="EMBL/GenBank/DDBJ databases">
        <title>Antimicrobial resistance genes in bacteria isolated from Japanese honey, and their potential for conferring macrolide and lincosamide resistance in the American foulbrood pathogen Paenibacillus larvae.</title>
        <authorList>
            <person name="Okamoto M."/>
            <person name="Kumagai M."/>
            <person name="Kanamori H."/>
            <person name="Takamatsu D."/>
        </authorList>
    </citation>
    <scope>NUCLEOTIDE SEQUENCE [LARGE SCALE GENOMIC DNA]</scope>
    <source>
        <strain evidence="4 5">J8TS2</strain>
    </source>
</reference>
<dbReference type="Proteomes" id="UP000679950">
    <property type="component" value="Unassembled WGS sequence"/>
</dbReference>
<dbReference type="NCBIfam" id="NF041002">
    <property type="entry name" value="pilin_ComGF"/>
    <property type="match status" value="1"/>
</dbReference>
<gene>
    <name evidence="4" type="ORF">J8TS2_00860</name>
</gene>
<feature type="transmembrane region" description="Helical" evidence="3">
    <location>
        <begin position="12"/>
        <end position="37"/>
    </location>
</feature>
<accession>A0ABQ4KCR0</accession>
<sequence>MKIIKNVLSKQSGFTLLETLFSIMLITLIMSIMPFIFQTIHTLDRLLETDQDYEWNLFIIGLRKELEEAEQINVMKLNAKTSLILEKRNQVITYEPYGQSLRRKVNKLGHEIVLQEIHSIEFILNEEEVLIQVEFLDGIMDESRFAIKEEGSF</sequence>
<comment type="subcellular location">
    <subcellularLocation>
        <location evidence="1">Cell surface</location>
    </subcellularLocation>
</comment>
<keyword evidence="2" id="KW-0178">Competence</keyword>
<protein>
    <recommendedName>
        <fullName evidence="6">Competence protein ComGF</fullName>
    </recommendedName>
</protein>
<evidence type="ECO:0000313" key="4">
    <source>
        <dbReference type="EMBL" id="GIN55767.1"/>
    </source>
</evidence>
<keyword evidence="3" id="KW-0472">Membrane</keyword>
<comment type="caution">
    <text evidence="4">The sequence shown here is derived from an EMBL/GenBank/DDBJ whole genome shotgun (WGS) entry which is preliminary data.</text>
</comment>
<evidence type="ECO:0000313" key="5">
    <source>
        <dbReference type="Proteomes" id="UP000679950"/>
    </source>
</evidence>
<dbReference type="InterPro" id="IPR016977">
    <property type="entry name" value="ComGF"/>
</dbReference>
<dbReference type="Pfam" id="PF15980">
    <property type="entry name" value="ComGF"/>
    <property type="match status" value="1"/>
</dbReference>
<name>A0ABQ4KCR0_9BACI</name>
<proteinExistence type="predicted"/>
<dbReference type="Pfam" id="PF07963">
    <property type="entry name" value="N_methyl"/>
    <property type="match status" value="1"/>
</dbReference>
<keyword evidence="3" id="KW-0812">Transmembrane</keyword>
<dbReference type="RefSeq" id="WP_212965059.1">
    <property type="nucleotide sequence ID" value="NZ_BORB01000001.1"/>
</dbReference>
<dbReference type="EMBL" id="BORB01000001">
    <property type="protein sequence ID" value="GIN55767.1"/>
    <property type="molecule type" value="Genomic_DNA"/>
</dbReference>
<organism evidence="4 5">
    <name type="scientific">Lederbergia ruris</name>
    <dbReference type="NCBI Taxonomy" id="217495"/>
    <lineage>
        <taxon>Bacteria</taxon>
        <taxon>Bacillati</taxon>
        <taxon>Bacillota</taxon>
        <taxon>Bacilli</taxon>
        <taxon>Bacillales</taxon>
        <taxon>Bacillaceae</taxon>
        <taxon>Lederbergia</taxon>
    </lineage>
</organism>